<evidence type="ECO:0000256" key="2">
    <source>
        <dbReference type="ARBA" id="ARBA00012528"/>
    </source>
</evidence>
<dbReference type="Gene3D" id="3.30.70.270">
    <property type="match status" value="1"/>
</dbReference>
<dbReference type="InterPro" id="IPR029787">
    <property type="entry name" value="Nucleotide_cyclase"/>
</dbReference>
<dbReference type="EMBL" id="MAJU01000015">
    <property type="protein sequence ID" value="OCH19555.1"/>
    <property type="molecule type" value="Genomic_DNA"/>
</dbReference>
<dbReference type="FunFam" id="3.30.70.270:FF:000001">
    <property type="entry name" value="Diguanylate cyclase domain protein"/>
    <property type="match status" value="1"/>
</dbReference>
<dbReference type="GO" id="GO:1902201">
    <property type="term" value="P:negative regulation of bacterial-type flagellum-dependent cell motility"/>
    <property type="evidence" value="ECO:0007669"/>
    <property type="project" value="TreeGrafter"/>
</dbReference>
<evidence type="ECO:0000259" key="4">
    <source>
        <dbReference type="PROSITE" id="PS50887"/>
    </source>
</evidence>
<dbReference type="InterPro" id="IPR000160">
    <property type="entry name" value="GGDEF_dom"/>
</dbReference>
<comment type="caution">
    <text evidence="5">The sequence shown here is derived from an EMBL/GenBank/DDBJ whole genome shotgun (WGS) entry which is preliminary data.</text>
</comment>
<dbReference type="InterPro" id="IPR000014">
    <property type="entry name" value="PAS"/>
</dbReference>
<gene>
    <name evidence="5" type="ORF">A6E04_16150</name>
</gene>
<dbReference type="Pfam" id="PF00990">
    <property type="entry name" value="GGDEF"/>
    <property type="match status" value="1"/>
</dbReference>
<dbReference type="STRING" id="688.A6E04_16150"/>
<feature type="domain" description="GGDEF" evidence="4">
    <location>
        <begin position="278"/>
        <end position="411"/>
    </location>
</feature>
<comment type="cofactor">
    <cofactor evidence="1">
        <name>Mg(2+)</name>
        <dbReference type="ChEBI" id="CHEBI:18420"/>
    </cofactor>
</comment>
<protein>
    <recommendedName>
        <fullName evidence="2">diguanylate cyclase</fullName>
        <ecNumber evidence="2">2.7.7.65</ecNumber>
    </recommendedName>
</protein>
<evidence type="ECO:0000256" key="1">
    <source>
        <dbReference type="ARBA" id="ARBA00001946"/>
    </source>
</evidence>
<dbReference type="InterPro" id="IPR035965">
    <property type="entry name" value="PAS-like_dom_sf"/>
</dbReference>
<dbReference type="Gene3D" id="3.30.450.20">
    <property type="entry name" value="PAS domain"/>
    <property type="match status" value="1"/>
</dbReference>
<proteinExistence type="predicted"/>
<dbReference type="SUPFAM" id="SSF55785">
    <property type="entry name" value="PYP-like sensor domain (PAS domain)"/>
    <property type="match status" value="2"/>
</dbReference>
<dbReference type="OrthoDB" id="5800589at2"/>
<dbReference type="GO" id="GO:0043709">
    <property type="term" value="P:cell adhesion involved in single-species biofilm formation"/>
    <property type="evidence" value="ECO:0007669"/>
    <property type="project" value="TreeGrafter"/>
</dbReference>
<comment type="catalytic activity">
    <reaction evidence="3">
        <text>2 GTP = 3',3'-c-di-GMP + 2 diphosphate</text>
        <dbReference type="Rhea" id="RHEA:24898"/>
        <dbReference type="ChEBI" id="CHEBI:33019"/>
        <dbReference type="ChEBI" id="CHEBI:37565"/>
        <dbReference type="ChEBI" id="CHEBI:58805"/>
        <dbReference type="EC" id="2.7.7.65"/>
    </reaction>
</comment>
<evidence type="ECO:0000256" key="3">
    <source>
        <dbReference type="ARBA" id="ARBA00034247"/>
    </source>
</evidence>
<sequence>MKSIVIDSTYGIVIHRNFIPLFADEKYAQTFGFESVNDVMNLSSLFEIIDPKFHELAQQSYSNVMSGKDQPKVRSYVNQDANGRIFSVLTVDHIVEWEGEPALQITVIDMSAIDETNHKILEQEQKYKDLIWNSLQGIVVHRHFKPLMVNPAFVRIIGAESVAEVMAMESFKFIIPEYNHEHASNLYYQLISGEIENTNSVVENIRLDGESRFFQLFESVIDWNGELAVQSSIIDVTEKYHLERKIEFQAKHDDLTGLLNRRAITEFLLKEQEEHLRPSQTCLLIDIDNFKFINDQFGHSAGDSVIQQFAKLCSTFVKDNGVIGRWGGEEFIIFFPQLNVEQANNIAEKIRYACEEVHFIFNGIQHSITVSIGISTCLSTSCSIEALVQNADNNMYQAKQQGKNQIVLPKRLS</sequence>
<dbReference type="SUPFAM" id="SSF55073">
    <property type="entry name" value="Nucleotide cyclase"/>
    <property type="match status" value="1"/>
</dbReference>
<dbReference type="InterPro" id="IPR050469">
    <property type="entry name" value="Diguanylate_Cyclase"/>
</dbReference>
<dbReference type="PANTHER" id="PTHR45138">
    <property type="entry name" value="REGULATORY COMPONENTS OF SENSORY TRANSDUCTION SYSTEM"/>
    <property type="match status" value="1"/>
</dbReference>
<dbReference type="GO" id="GO:0052621">
    <property type="term" value="F:diguanylate cyclase activity"/>
    <property type="evidence" value="ECO:0007669"/>
    <property type="project" value="UniProtKB-EC"/>
</dbReference>
<dbReference type="PANTHER" id="PTHR45138:SF9">
    <property type="entry name" value="DIGUANYLATE CYCLASE DGCM-RELATED"/>
    <property type="match status" value="1"/>
</dbReference>
<reference evidence="5 6" key="1">
    <citation type="submission" date="2016-06" db="EMBL/GenBank/DDBJ databases">
        <authorList>
            <person name="Kjaerup R.B."/>
            <person name="Dalgaard T.S."/>
            <person name="Juul-Madsen H.R."/>
        </authorList>
    </citation>
    <scope>NUCLEOTIDE SEQUENCE [LARGE SCALE GENOMIC DNA]</scope>
    <source>
        <strain evidence="5 6">1S159</strain>
    </source>
</reference>
<dbReference type="EC" id="2.7.7.65" evidence="2"/>
<dbReference type="PROSITE" id="PS50887">
    <property type="entry name" value="GGDEF"/>
    <property type="match status" value="1"/>
</dbReference>
<dbReference type="NCBIfam" id="TIGR00229">
    <property type="entry name" value="sensory_box"/>
    <property type="match status" value="1"/>
</dbReference>
<name>A0A1B9NWI7_ALILO</name>
<dbReference type="NCBIfam" id="TIGR00254">
    <property type="entry name" value="GGDEF"/>
    <property type="match status" value="1"/>
</dbReference>
<dbReference type="CDD" id="cd01949">
    <property type="entry name" value="GGDEF"/>
    <property type="match status" value="1"/>
</dbReference>
<organism evidence="5 6">
    <name type="scientific">Aliivibrio logei</name>
    <name type="common">Vibrio logei</name>
    <dbReference type="NCBI Taxonomy" id="688"/>
    <lineage>
        <taxon>Bacteria</taxon>
        <taxon>Pseudomonadati</taxon>
        <taxon>Pseudomonadota</taxon>
        <taxon>Gammaproteobacteria</taxon>
        <taxon>Vibrionales</taxon>
        <taxon>Vibrionaceae</taxon>
        <taxon>Aliivibrio</taxon>
    </lineage>
</organism>
<dbReference type="RefSeq" id="WP_065611714.1">
    <property type="nucleotide sequence ID" value="NZ_CAWMPN010000015.1"/>
</dbReference>
<dbReference type="AlphaFoldDB" id="A0A1B9NWI7"/>
<accession>A0A1B9NWI7</accession>
<evidence type="ECO:0000313" key="5">
    <source>
        <dbReference type="EMBL" id="OCH19555.1"/>
    </source>
</evidence>
<evidence type="ECO:0000313" key="6">
    <source>
        <dbReference type="Proteomes" id="UP000093523"/>
    </source>
</evidence>
<dbReference type="GO" id="GO:0005886">
    <property type="term" value="C:plasma membrane"/>
    <property type="evidence" value="ECO:0007669"/>
    <property type="project" value="TreeGrafter"/>
</dbReference>
<dbReference type="InterPro" id="IPR043128">
    <property type="entry name" value="Rev_trsase/Diguanyl_cyclase"/>
</dbReference>
<dbReference type="SMART" id="SM00267">
    <property type="entry name" value="GGDEF"/>
    <property type="match status" value="1"/>
</dbReference>
<dbReference type="Proteomes" id="UP000093523">
    <property type="component" value="Unassembled WGS sequence"/>
</dbReference>